<dbReference type="Pfam" id="PF01943">
    <property type="entry name" value="Polysacc_synt"/>
    <property type="match status" value="1"/>
</dbReference>
<gene>
    <name evidence="7" type="ORF">COT91_05340</name>
</gene>
<evidence type="ECO:0000256" key="2">
    <source>
        <dbReference type="ARBA" id="ARBA00022475"/>
    </source>
</evidence>
<feature type="transmembrane region" description="Helical" evidence="6">
    <location>
        <begin position="43"/>
        <end position="64"/>
    </location>
</feature>
<dbReference type="AlphaFoldDB" id="A0A2H0VC17"/>
<evidence type="ECO:0000313" key="7">
    <source>
        <dbReference type="EMBL" id="PIR96657.1"/>
    </source>
</evidence>
<feature type="transmembrane region" description="Helical" evidence="6">
    <location>
        <begin position="292"/>
        <end position="312"/>
    </location>
</feature>
<feature type="transmembrane region" description="Helical" evidence="6">
    <location>
        <begin position="380"/>
        <end position="402"/>
    </location>
</feature>
<feature type="transmembrane region" description="Helical" evidence="6">
    <location>
        <begin position="249"/>
        <end position="271"/>
    </location>
</feature>
<keyword evidence="5 6" id="KW-0472">Membrane</keyword>
<dbReference type="Proteomes" id="UP000230557">
    <property type="component" value="Unassembled WGS sequence"/>
</dbReference>
<sequence length="479" mass="53245">MSVQKIFLNTILQSVGKVISVAIGLGTIAFLTRFLGDEGFGEYTTVIAFMGFFGILADLGLYLVTTQEISREGADESKILGNVFFLRFLTVVTMLVIGAVLALFFPYSAEVKQSMFLAIVAFAFVSGTQVLVGVFQKHLIFYKLIGSEIIQRLVNLGLVVLFIKQDLGILHFILALAVSNGVHFFISMSMAQRITPFTLQLDFAFWKNILAKSWPLGFSVVLNLIYFRADTLILSYFKPPTDVGVYGLSYKILEVLMAFPAMFAGLIMPFLARYAFKEWSRYKKYLQNSLNAMFLVIVPMIIVTLFFARPIINLVGGDGFVGADKVLQILIFATALIYLGNLFGYTVVALNAQKKMLWGYGAGAVVGLLLYFVLIPRFSYFGAAFATLAVELIVFIFAYLVTGRASNFYPSISALFKALLAAIPMVGFFYYVQTQWVAEALSGLAIYTIFLFILKAVPRDFISEVIKKREPVALPSSFE</sequence>
<dbReference type="GO" id="GO:0005886">
    <property type="term" value="C:plasma membrane"/>
    <property type="evidence" value="ECO:0007669"/>
    <property type="project" value="UniProtKB-SubCell"/>
</dbReference>
<feature type="transmembrane region" description="Helical" evidence="6">
    <location>
        <begin position="357"/>
        <end position="374"/>
    </location>
</feature>
<keyword evidence="2" id="KW-1003">Cell membrane</keyword>
<evidence type="ECO:0000256" key="6">
    <source>
        <dbReference type="SAM" id="Phobius"/>
    </source>
</evidence>
<reference evidence="8" key="1">
    <citation type="submission" date="2017-09" db="EMBL/GenBank/DDBJ databases">
        <title>Depth-based differentiation of microbial function through sediment-hosted aquifers and enrichment of novel symbionts in the deep terrestrial subsurface.</title>
        <authorList>
            <person name="Probst A.J."/>
            <person name="Ladd B."/>
            <person name="Jarett J.K."/>
            <person name="Geller-Mcgrath D.E."/>
            <person name="Sieber C.M.K."/>
            <person name="Emerson J.B."/>
            <person name="Anantharaman K."/>
            <person name="Thomas B.C."/>
            <person name="Malmstrom R."/>
            <person name="Stieglmeier M."/>
            <person name="Klingl A."/>
            <person name="Woyke T."/>
            <person name="Ryan C.M."/>
            <person name="Banfield J.F."/>
        </authorList>
    </citation>
    <scope>NUCLEOTIDE SEQUENCE [LARGE SCALE GENOMIC DNA]</scope>
</reference>
<organism evidence="7 8">
    <name type="scientific">Candidatus Doudnabacteria bacterium CG10_big_fil_rev_8_21_14_0_10_41_10</name>
    <dbReference type="NCBI Taxonomy" id="1974551"/>
    <lineage>
        <taxon>Bacteria</taxon>
        <taxon>Candidatus Doudnaibacteriota</taxon>
    </lineage>
</organism>
<evidence type="ECO:0000256" key="4">
    <source>
        <dbReference type="ARBA" id="ARBA00022989"/>
    </source>
</evidence>
<comment type="caution">
    <text evidence="7">The sequence shown here is derived from an EMBL/GenBank/DDBJ whole genome shotgun (WGS) entry which is preliminary data.</text>
</comment>
<comment type="subcellular location">
    <subcellularLocation>
        <location evidence="1">Cell membrane</location>
        <topology evidence="1">Multi-pass membrane protein</topology>
    </subcellularLocation>
</comment>
<feature type="transmembrane region" description="Helical" evidence="6">
    <location>
        <begin position="327"/>
        <end position="350"/>
    </location>
</feature>
<feature type="transmembrane region" description="Helical" evidence="6">
    <location>
        <begin position="414"/>
        <end position="432"/>
    </location>
</feature>
<keyword evidence="3 6" id="KW-0812">Transmembrane</keyword>
<feature type="transmembrane region" description="Helical" evidence="6">
    <location>
        <begin position="438"/>
        <end position="457"/>
    </location>
</feature>
<proteinExistence type="predicted"/>
<evidence type="ECO:0000256" key="5">
    <source>
        <dbReference type="ARBA" id="ARBA00023136"/>
    </source>
</evidence>
<feature type="transmembrane region" description="Helical" evidence="6">
    <location>
        <begin position="209"/>
        <end position="229"/>
    </location>
</feature>
<evidence type="ECO:0000256" key="1">
    <source>
        <dbReference type="ARBA" id="ARBA00004651"/>
    </source>
</evidence>
<feature type="transmembrane region" description="Helical" evidence="6">
    <location>
        <begin position="7"/>
        <end position="31"/>
    </location>
</feature>
<keyword evidence="4 6" id="KW-1133">Transmembrane helix</keyword>
<evidence type="ECO:0000256" key="3">
    <source>
        <dbReference type="ARBA" id="ARBA00022692"/>
    </source>
</evidence>
<feature type="transmembrane region" description="Helical" evidence="6">
    <location>
        <begin position="141"/>
        <end position="163"/>
    </location>
</feature>
<dbReference type="InterPro" id="IPR002797">
    <property type="entry name" value="Polysacc_synth"/>
</dbReference>
<evidence type="ECO:0000313" key="8">
    <source>
        <dbReference type="Proteomes" id="UP000230557"/>
    </source>
</evidence>
<dbReference type="InterPro" id="IPR050833">
    <property type="entry name" value="Poly_Biosynth_Transport"/>
</dbReference>
<name>A0A2H0VC17_9BACT</name>
<dbReference type="CDD" id="cd13128">
    <property type="entry name" value="MATE_Wzx_like"/>
    <property type="match status" value="1"/>
</dbReference>
<dbReference type="PANTHER" id="PTHR30250:SF11">
    <property type="entry name" value="O-ANTIGEN TRANSPORTER-RELATED"/>
    <property type="match status" value="1"/>
</dbReference>
<dbReference type="PANTHER" id="PTHR30250">
    <property type="entry name" value="PST FAMILY PREDICTED COLANIC ACID TRANSPORTER"/>
    <property type="match status" value="1"/>
</dbReference>
<feature type="transmembrane region" description="Helical" evidence="6">
    <location>
        <begin position="169"/>
        <end position="188"/>
    </location>
</feature>
<protein>
    <submittedName>
        <fullName evidence="7">Uncharacterized protein</fullName>
    </submittedName>
</protein>
<dbReference type="EMBL" id="PFAJ01000070">
    <property type="protein sequence ID" value="PIR96657.1"/>
    <property type="molecule type" value="Genomic_DNA"/>
</dbReference>
<feature type="transmembrane region" description="Helical" evidence="6">
    <location>
        <begin position="115"/>
        <end position="134"/>
    </location>
</feature>
<feature type="transmembrane region" description="Helical" evidence="6">
    <location>
        <begin position="84"/>
        <end position="109"/>
    </location>
</feature>
<accession>A0A2H0VC17</accession>